<feature type="region of interest" description="Disordered" evidence="1">
    <location>
        <begin position="1"/>
        <end position="27"/>
    </location>
</feature>
<gene>
    <name evidence="3" type="ORF">LKD81_05005</name>
</gene>
<keyword evidence="2" id="KW-1133">Transmembrane helix</keyword>
<sequence>MSIEKVDAYKNEKANRKQTLAKEKSKKKRDKIIGTTLAVAFVAIIAGAIILTFVNEFKSYQESRPNYNRTEMVVPDYTGITSESSAAE</sequence>
<feature type="transmembrane region" description="Helical" evidence="2">
    <location>
        <begin position="32"/>
        <end position="54"/>
    </location>
</feature>
<keyword evidence="2" id="KW-0472">Membrane</keyword>
<name>A0AAE3E9J2_9FIRM</name>
<evidence type="ECO:0000256" key="1">
    <source>
        <dbReference type="SAM" id="MobiDB-lite"/>
    </source>
</evidence>
<accession>A0AAE3E9J2</accession>
<reference evidence="3" key="1">
    <citation type="submission" date="2021-10" db="EMBL/GenBank/DDBJ databases">
        <title>Anaerobic single-cell dispensing facilitates the cultivation of human gut bacteria.</title>
        <authorList>
            <person name="Afrizal A."/>
        </authorList>
    </citation>
    <scope>NUCLEOTIDE SEQUENCE</scope>
    <source>
        <strain evidence="3">CLA-AA-H215</strain>
    </source>
</reference>
<feature type="compositionally biased region" description="Basic and acidic residues" evidence="1">
    <location>
        <begin position="1"/>
        <end position="23"/>
    </location>
</feature>
<dbReference type="AlphaFoldDB" id="A0AAE3E9J2"/>
<dbReference type="Proteomes" id="UP001198182">
    <property type="component" value="Unassembled WGS sequence"/>
</dbReference>
<dbReference type="RefSeq" id="WP_308453063.1">
    <property type="nucleotide sequence ID" value="NZ_JAJEQR010000010.1"/>
</dbReference>
<evidence type="ECO:0000313" key="4">
    <source>
        <dbReference type="Proteomes" id="UP001198182"/>
    </source>
</evidence>
<evidence type="ECO:0000256" key="2">
    <source>
        <dbReference type="SAM" id="Phobius"/>
    </source>
</evidence>
<keyword evidence="4" id="KW-1185">Reference proteome</keyword>
<proteinExistence type="predicted"/>
<dbReference type="EMBL" id="JAJEQR010000010">
    <property type="protein sequence ID" value="MCC2230358.1"/>
    <property type="molecule type" value="Genomic_DNA"/>
</dbReference>
<organism evidence="3 4">
    <name type="scientific">Hominifimenecus microfluidus</name>
    <dbReference type="NCBI Taxonomy" id="2885348"/>
    <lineage>
        <taxon>Bacteria</taxon>
        <taxon>Bacillati</taxon>
        <taxon>Bacillota</taxon>
        <taxon>Clostridia</taxon>
        <taxon>Lachnospirales</taxon>
        <taxon>Lachnospiraceae</taxon>
        <taxon>Hominifimenecus</taxon>
    </lineage>
</organism>
<comment type="caution">
    <text evidence="3">The sequence shown here is derived from an EMBL/GenBank/DDBJ whole genome shotgun (WGS) entry which is preliminary data.</text>
</comment>
<keyword evidence="2" id="KW-0812">Transmembrane</keyword>
<protein>
    <submittedName>
        <fullName evidence="3">Uncharacterized protein</fullName>
    </submittedName>
</protein>
<evidence type="ECO:0000313" key="3">
    <source>
        <dbReference type="EMBL" id="MCC2230358.1"/>
    </source>
</evidence>